<protein>
    <submittedName>
        <fullName evidence="2">50S ribosomal protein L17</fullName>
    </submittedName>
</protein>
<evidence type="ECO:0000313" key="3">
    <source>
        <dbReference type="Proteomes" id="UP001219518"/>
    </source>
</evidence>
<feature type="domain" description="CHK kinase-like" evidence="1">
    <location>
        <begin position="80"/>
        <end position="227"/>
    </location>
</feature>
<dbReference type="AlphaFoldDB" id="A0AAE1HR72"/>
<comment type="caution">
    <text evidence="2">The sequence shown here is derived from an EMBL/GenBank/DDBJ whole genome shotgun (WGS) entry which is preliminary data.</text>
</comment>
<proteinExistence type="predicted"/>
<reference evidence="2" key="1">
    <citation type="submission" date="2021-07" db="EMBL/GenBank/DDBJ databases">
        <authorList>
            <person name="Catto M.A."/>
            <person name="Jacobson A."/>
            <person name="Kennedy G."/>
            <person name="Labadie P."/>
            <person name="Hunt B.G."/>
            <person name="Srinivasan R."/>
        </authorList>
    </citation>
    <scope>NUCLEOTIDE SEQUENCE</scope>
    <source>
        <strain evidence="2">PL_HMW_Pooled</strain>
        <tissue evidence="2">Head</tissue>
    </source>
</reference>
<keyword evidence="2" id="KW-0689">Ribosomal protein</keyword>
<dbReference type="InterPro" id="IPR015897">
    <property type="entry name" value="CHK_kinase-like"/>
</dbReference>
<dbReference type="InterPro" id="IPR004119">
    <property type="entry name" value="EcKL"/>
</dbReference>
<organism evidence="2 3">
    <name type="scientific">Frankliniella fusca</name>
    <dbReference type="NCBI Taxonomy" id="407009"/>
    <lineage>
        <taxon>Eukaryota</taxon>
        <taxon>Metazoa</taxon>
        <taxon>Ecdysozoa</taxon>
        <taxon>Arthropoda</taxon>
        <taxon>Hexapoda</taxon>
        <taxon>Insecta</taxon>
        <taxon>Pterygota</taxon>
        <taxon>Neoptera</taxon>
        <taxon>Paraneoptera</taxon>
        <taxon>Thysanoptera</taxon>
        <taxon>Terebrantia</taxon>
        <taxon>Thripoidea</taxon>
        <taxon>Thripidae</taxon>
        <taxon>Frankliniella</taxon>
    </lineage>
</organism>
<dbReference type="InterPro" id="IPR011009">
    <property type="entry name" value="Kinase-like_dom_sf"/>
</dbReference>
<dbReference type="SUPFAM" id="SSF56112">
    <property type="entry name" value="Protein kinase-like (PK-like)"/>
    <property type="match status" value="1"/>
</dbReference>
<dbReference type="PANTHER" id="PTHR11012:SF30">
    <property type="entry name" value="PROTEIN KINASE-LIKE DOMAIN-CONTAINING"/>
    <property type="match status" value="1"/>
</dbReference>
<dbReference type="PANTHER" id="PTHR11012">
    <property type="entry name" value="PROTEIN KINASE-LIKE DOMAIN-CONTAINING"/>
    <property type="match status" value="1"/>
</dbReference>
<keyword evidence="2" id="KW-0687">Ribonucleoprotein</keyword>
<dbReference type="SMART" id="SM00587">
    <property type="entry name" value="CHK"/>
    <property type="match status" value="1"/>
</dbReference>
<dbReference type="Pfam" id="PF02958">
    <property type="entry name" value="EcKL"/>
    <property type="match status" value="1"/>
</dbReference>
<sequence length="234" mass="26667">MFRVTISDEEKSGSSKKLVVMCKTTGADDVGRTLLQYFKSEEIVYNQVLPSMQAVARFTEPLPWPRCLYAKDDSDGRPCLVFEDLREKGFVTKSRDVVPDVHHFRLALSHLAKFHGAGMALQHLQPSVFDNMAKRLLKFFDDPAEIQKFEQFSNVVKGSLVMIEDRFPPNSEIYGKMKKVYDGMQESFMSMAVVPKPAPGLGIVHGDCHLNNLMFKYDKVNKVLLQDERVTTHF</sequence>
<accession>A0AAE1HR72</accession>
<reference evidence="2" key="2">
    <citation type="journal article" date="2023" name="BMC Genomics">
        <title>Pest status, molecular evolution, and epigenetic factors derived from the genome assembly of Frankliniella fusca, a thysanopteran phytovirus vector.</title>
        <authorList>
            <person name="Catto M.A."/>
            <person name="Labadie P.E."/>
            <person name="Jacobson A.L."/>
            <person name="Kennedy G.G."/>
            <person name="Srinivasan R."/>
            <person name="Hunt B.G."/>
        </authorList>
    </citation>
    <scope>NUCLEOTIDE SEQUENCE</scope>
    <source>
        <strain evidence="2">PL_HMW_Pooled</strain>
    </source>
</reference>
<dbReference type="Proteomes" id="UP001219518">
    <property type="component" value="Unassembled WGS sequence"/>
</dbReference>
<keyword evidence="3" id="KW-1185">Reference proteome</keyword>
<name>A0AAE1HR72_9NEOP</name>
<evidence type="ECO:0000313" key="2">
    <source>
        <dbReference type="EMBL" id="KAK3925952.1"/>
    </source>
</evidence>
<gene>
    <name evidence="2" type="ORF">KUF71_014201</name>
</gene>
<dbReference type="GO" id="GO:0005840">
    <property type="term" value="C:ribosome"/>
    <property type="evidence" value="ECO:0007669"/>
    <property type="project" value="UniProtKB-KW"/>
</dbReference>
<dbReference type="EMBL" id="JAHWGI010001242">
    <property type="protein sequence ID" value="KAK3925952.1"/>
    <property type="molecule type" value="Genomic_DNA"/>
</dbReference>
<evidence type="ECO:0000259" key="1">
    <source>
        <dbReference type="SMART" id="SM00587"/>
    </source>
</evidence>